<dbReference type="Gene3D" id="2.40.50.140">
    <property type="entry name" value="Nucleic acid-binding proteins"/>
    <property type="match status" value="1"/>
</dbReference>
<feature type="domain" description="TRAM" evidence="5">
    <location>
        <begin position="9"/>
        <end position="69"/>
    </location>
</feature>
<dbReference type="CDD" id="cd02440">
    <property type="entry name" value="AdoMet_MTases"/>
    <property type="match status" value="1"/>
</dbReference>
<dbReference type="InterPro" id="IPR002792">
    <property type="entry name" value="TRAM_dom"/>
</dbReference>
<dbReference type="SUPFAM" id="SSF53335">
    <property type="entry name" value="S-adenosyl-L-methionine-dependent methyltransferases"/>
    <property type="match status" value="1"/>
</dbReference>
<dbReference type="InterPro" id="IPR012340">
    <property type="entry name" value="NA-bd_OB-fold"/>
</dbReference>
<dbReference type="RefSeq" id="WP_190724013.1">
    <property type="nucleotide sequence ID" value="NZ_CP061539.1"/>
</dbReference>
<comment type="similarity">
    <text evidence="4">Belongs to the class I-like SAM-binding methyltransferase superfamily. RNA M5U methyltransferase family.</text>
</comment>
<keyword evidence="3 4" id="KW-0949">S-adenosyl-L-methionine</keyword>
<keyword evidence="7" id="KW-1185">Reference proteome</keyword>
<dbReference type="InterPro" id="IPR010280">
    <property type="entry name" value="U5_MeTrfase_fam"/>
</dbReference>
<dbReference type="EMBL" id="CP061539">
    <property type="protein sequence ID" value="QNV37045.1"/>
    <property type="molecule type" value="Genomic_DNA"/>
</dbReference>
<evidence type="ECO:0000256" key="4">
    <source>
        <dbReference type="PROSITE-ProRule" id="PRU01024"/>
    </source>
</evidence>
<dbReference type="SUPFAM" id="SSF50249">
    <property type="entry name" value="Nucleic acid-binding proteins"/>
    <property type="match status" value="1"/>
</dbReference>
<feature type="binding site" evidence="4">
    <location>
        <position position="349"/>
    </location>
    <ligand>
        <name>S-adenosyl-L-methionine</name>
        <dbReference type="ChEBI" id="CHEBI:59789"/>
    </ligand>
</feature>
<dbReference type="Proteomes" id="UP000516404">
    <property type="component" value="Chromosome"/>
</dbReference>
<keyword evidence="2 4" id="KW-0808">Transferase</keyword>
<dbReference type="GeneID" id="96624025"/>
<dbReference type="Gene3D" id="2.40.50.1070">
    <property type="match status" value="1"/>
</dbReference>
<dbReference type="PANTHER" id="PTHR11061">
    <property type="entry name" value="RNA M5U METHYLTRANSFERASE"/>
    <property type="match status" value="1"/>
</dbReference>
<dbReference type="InterPro" id="IPR029063">
    <property type="entry name" value="SAM-dependent_MTases_sf"/>
</dbReference>
<dbReference type="PROSITE" id="PS50926">
    <property type="entry name" value="TRAM"/>
    <property type="match status" value="1"/>
</dbReference>
<reference evidence="6 7" key="1">
    <citation type="submission" date="2020-09" db="EMBL/GenBank/DDBJ databases">
        <title>Investigation of environmental microbes.</title>
        <authorList>
            <person name="Ou Y."/>
            <person name="Kang Q."/>
        </authorList>
    </citation>
    <scope>NUCLEOTIDE SEQUENCE [LARGE SCALE GENOMIC DNA]</scope>
    <source>
        <strain evidence="6 7">KJZ-14</strain>
    </source>
</reference>
<evidence type="ECO:0000313" key="6">
    <source>
        <dbReference type="EMBL" id="QNV37045.1"/>
    </source>
</evidence>
<feature type="binding site" evidence="4">
    <location>
        <position position="325"/>
    </location>
    <ligand>
        <name>S-adenosyl-L-methionine</name>
        <dbReference type="ChEBI" id="CHEBI:59789"/>
    </ligand>
</feature>
<keyword evidence="1 4" id="KW-0489">Methyltransferase</keyword>
<feature type="binding site" evidence="4">
    <location>
        <position position="296"/>
    </location>
    <ligand>
        <name>S-adenosyl-L-methionine</name>
        <dbReference type="ChEBI" id="CHEBI:59789"/>
    </ligand>
</feature>
<name>A0A7H2BBJ9_9MICC</name>
<dbReference type="AlphaFoldDB" id="A0A7H2BBJ9"/>
<dbReference type="GO" id="GO:0070041">
    <property type="term" value="F:rRNA (uridine-C5-)-methyltransferase activity"/>
    <property type="evidence" value="ECO:0007669"/>
    <property type="project" value="TreeGrafter"/>
</dbReference>
<evidence type="ECO:0000256" key="2">
    <source>
        <dbReference type="ARBA" id="ARBA00022679"/>
    </source>
</evidence>
<organism evidence="6 7">
    <name type="scientific">Rothia terrae</name>
    <dbReference type="NCBI Taxonomy" id="396015"/>
    <lineage>
        <taxon>Bacteria</taxon>
        <taxon>Bacillati</taxon>
        <taxon>Actinomycetota</taxon>
        <taxon>Actinomycetes</taxon>
        <taxon>Micrococcales</taxon>
        <taxon>Micrococcaceae</taxon>
        <taxon>Rothia</taxon>
    </lineage>
</organism>
<protein>
    <submittedName>
        <fullName evidence="6">Class I SAM-dependent RNA methyltransferase</fullName>
    </submittedName>
</protein>
<evidence type="ECO:0000256" key="3">
    <source>
        <dbReference type="ARBA" id="ARBA00022691"/>
    </source>
</evidence>
<evidence type="ECO:0000313" key="7">
    <source>
        <dbReference type="Proteomes" id="UP000516404"/>
    </source>
</evidence>
<sequence length="480" mass="52238">MTETHEVTEFEVGDTLELTPDAVAHGGSFVARAGGRVFFVRHTAIGETVLAKITGTGPKKRFFFADAIGVKTPSEHRREHPWPLADAGLRENPVGGMEFGHLTPQYQRELKAQVIREQLVRLGKVSENSALLKLLRVEALEPSDLGWRTRVYFNVADGKISMFRHSSSERVQVQDFPLADSRINSLQLHRLNLENIKRVDVAVSSTGQVLVSFAVVAPATPRQVADDVEKQCEQLWGNLKKQNISLVFAAERKGGRRRGERPESAVRGAGFTELTEELSVGDESLEWNVSAGGFWQIHRSAPEALTAAVAEMADLNAGETVYDLYAGTGLFTAVAAAEVGGKGRVLSVEGSPLTSANARDNFVSGRARLADSKDTVIDVVKSDVGAHLHKLVSQVQAGKSPAPDAVIMDPSREGVGKKVIESLTALAPKRIVYVACDPAALGRDTGYLREHGWELKDVQAFDMYPNTHHVETVALFAHPE</sequence>
<dbReference type="Gene3D" id="3.40.50.150">
    <property type="entry name" value="Vaccinia Virus protein VP39"/>
    <property type="match status" value="1"/>
</dbReference>
<feature type="active site" description="Nucleophile" evidence="4">
    <location>
        <position position="436"/>
    </location>
</feature>
<gene>
    <name evidence="6" type="ORF">IDM49_07220</name>
</gene>
<accession>A0A7H2BBJ9</accession>
<proteinExistence type="inferred from homology"/>
<dbReference type="KEGG" id="rter:IDM49_07220"/>
<evidence type="ECO:0000259" key="5">
    <source>
        <dbReference type="PROSITE" id="PS50926"/>
    </source>
</evidence>
<dbReference type="PROSITE" id="PS51687">
    <property type="entry name" value="SAM_MT_RNA_M5U"/>
    <property type="match status" value="1"/>
</dbReference>
<dbReference type="Pfam" id="PF05958">
    <property type="entry name" value="tRNA_U5-meth_tr"/>
    <property type="match status" value="1"/>
</dbReference>
<dbReference type="PANTHER" id="PTHR11061:SF30">
    <property type="entry name" value="TRNA (URACIL(54)-C(5))-METHYLTRANSFERASE"/>
    <property type="match status" value="1"/>
</dbReference>
<dbReference type="GO" id="GO:0070475">
    <property type="term" value="P:rRNA base methylation"/>
    <property type="evidence" value="ECO:0007669"/>
    <property type="project" value="TreeGrafter"/>
</dbReference>
<evidence type="ECO:0000256" key="1">
    <source>
        <dbReference type="ARBA" id="ARBA00022603"/>
    </source>
</evidence>
<feature type="binding site" evidence="4">
    <location>
        <position position="409"/>
    </location>
    <ligand>
        <name>S-adenosyl-L-methionine</name>
        <dbReference type="ChEBI" id="CHEBI:59789"/>
    </ligand>
</feature>